<proteinExistence type="inferred from homology"/>
<dbReference type="PANTHER" id="PTHR43022">
    <property type="entry name" value="PROTEIN SMF"/>
    <property type="match status" value="1"/>
</dbReference>
<dbReference type="OrthoDB" id="9785707at2"/>
<evidence type="ECO:0000259" key="3">
    <source>
        <dbReference type="Pfam" id="PF17782"/>
    </source>
</evidence>
<feature type="domain" description="DprA winged helix" evidence="3">
    <location>
        <begin position="305"/>
        <end position="357"/>
    </location>
</feature>
<dbReference type="RefSeq" id="WP_073239352.1">
    <property type="nucleotide sequence ID" value="NZ_FQUY01000015.1"/>
</dbReference>
<organism evidence="4 5">
    <name type="scientific">Desulforamulus putei DSM 12395</name>
    <dbReference type="NCBI Taxonomy" id="1121429"/>
    <lineage>
        <taxon>Bacteria</taxon>
        <taxon>Bacillati</taxon>
        <taxon>Bacillota</taxon>
        <taxon>Clostridia</taxon>
        <taxon>Eubacteriales</taxon>
        <taxon>Peptococcaceae</taxon>
        <taxon>Desulforamulus</taxon>
    </lineage>
</organism>
<dbReference type="Gene3D" id="3.40.50.450">
    <property type="match status" value="1"/>
</dbReference>
<dbReference type="Proteomes" id="UP000184148">
    <property type="component" value="Unassembled WGS sequence"/>
</dbReference>
<evidence type="ECO:0000313" key="4">
    <source>
        <dbReference type="EMBL" id="SHF22612.1"/>
    </source>
</evidence>
<dbReference type="NCBIfam" id="TIGR00732">
    <property type="entry name" value="dprA"/>
    <property type="match status" value="1"/>
</dbReference>
<dbReference type="Pfam" id="PF02481">
    <property type="entry name" value="DNA_processg_A"/>
    <property type="match status" value="1"/>
</dbReference>
<dbReference type="InterPro" id="IPR041614">
    <property type="entry name" value="DprA_WH"/>
</dbReference>
<comment type="similarity">
    <text evidence="1">Belongs to the DprA/Smf family.</text>
</comment>
<sequence>MQNREYWIYWQLLMPGAGRRVWDLVNYFGSPKQAWQATESELSEVPFVGRDGAQKLVKRRESLRYDRLIQYLNKLNCAIITIEDDTYPSLLKTIYDPPPAIFVRGVLPTGEKAALAMVGSRQPTPYGLAAAESFAGELAGAGLTIISGMARGIDSAAHRGALNVNGSTVAVLGCGPDVVYPRENERLMKQILEKGAVLTEFPPGTAPRPWHFPSRNRIISGLSDGVLVVEAAEKSGALITADFALEQGREVMAVPGNISSAKSAGTNKLIRQGARLVTRPADVLEELGLGELSVRQSGKGLDSFGLTGVEKNVLNVLTHLPMSLEQVIEVCRLEPREVAAALTILELKGLARVLPGKMYVTAGL</sequence>
<dbReference type="Pfam" id="PF17782">
    <property type="entry name" value="WHD_DprA"/>
    <property type="match status" value="1"/>
</dbReference>
<dbReference type="GO" id="GO:0009294">
    <property type="term" value="P:DNA-mediated transformation"/>
    <property type="evidence" value="ECO:0007669"/>
    <property type="project" value="InterPro"/>
</dbReference>
<evidence type="ECO:0000313" key="5">
    <source>
        <dbReference type="Proteomes" id="UP000184148"/>
    </source>
</evidence>
<evidence type="ECO:0000259" key="2">
    <source>
        <dbReference type="Pfam" id="PF02481"/>
    </source>
</evidence>
<gene>
    <name evidence="4" type="ORF">SAMN02745133_02112</name>
</gene>
<dbReference type="STRING" id="1121429.SAMN02745133_02112"/>
<protein>
    <submittedName>
        <fullName evidence="4">DNA protecting protein DprA</fullName>
    </submittedName>
</protein>
<dbReference type="PANTHER" id="PTHR43022:SF1">
    <property type="entry name" value="PROTEIN SMF"/>
    <property type="match status" value="1"/>
</dbReference>
<accession>A0A1M4ZY38</accession>
<dbReference type="Gene3D" id="1.10.10.10">
    <property type="entry name" value="Winged helix-like DNA-binding domain superfamily/Winged helix DNA-binding domain"/>
    <property type="match status" value="1"/>
</dbReference>
<keyword evidence="5" id="KW-1185">Reference proteome</keyword>
<dbReference type="InterPro" id="IPR057666">
    <property type="entry name" value="DrpA_SLOG"/>
</dbReference>
<evidence type="ECO:0000256" key="1">
    <source>
        <dbReference type="ARBA" id="ARBA00006525"/>
    </source>
</evidence>
<feature type="domain" description="Smf/DprA SLOG" evidence="2">
    <location>
        <begin position="79"/>
        <end position="287"/>
    </location>
</feature>
<dbReference type="InterPro" id="IPR003488">
    <property type="entry name" value="DprA"/>
</dbReference>
<dbReference type="AlphaFoldDB" id="A0A1M4ZY38"/>
<name>A0A1M4ZY38_9FIRM</name>
<reference evidence="5" key="1">
    <citation type="submission" date="2016-11" db="EMBL/GenBank/DDBJ databases">
        <authorList>
            <person name="Varghese N."/>
            <person name="Submissions S."/>
        </authorList>
    </citation>
    <scope>NUCLEOTIDE SEQUENCE [LARGE SCALE GENOMIC DNA]</scope>
    <source>
        <strain evidence="5">DSM 12395</strain>
    </source>
</reference>
<dbReference type="EMBL" id="FQUY01000015">
    <property type="protein sequence ID" value="SHF22612.1"/>
    <property type="molecule type" value="Genomic_DNA"/>
</dbReference>
<dbReference type="InterPro" id="IPR036388">
    <property type="entry name" value="WH-like_DNA-bd_sf"/>
</dbReference>
<dbReference type="SUPFAM" id="SSF102405">
    <property type="entry name" value="MCP/YpsA-like"/>
    <property type="match status" value="1"/>
</dbReference>